<accession>A0ABC8BP87</accession>
<evidence type="ECO:0000256" key="1">
    <source>
        <dbReference type="SAM" id="MobiDB-lite"/>
    </source>
</evidence>
<keyword evidence="2" id="KW-1133">Transmembrane helix</keyword>
<feature type="compositionally biased region" description="Basic and acidic residues" evidence="1">
    <location>
        <begin position="94"/>
        <end position="105"/>
    </location>
</feature>
<evidence type="ECO:0000256" key="2">
    <source>
        <dbReference type="SAM" id="Phobius"/>
    </source>
</evidence>
<keyword evidence="2" id="KW-0472">Membrane</keyword>
<keyword evidence="4" id="KW-1185">Reference proteome</keyword>
<feature type="compositionally biased region" description="Polar residues" evidence="1">
    <location>
        <begin position="327"/>
        <end position="338"/>
    </location>
</feature>
<evidence type="ECO:0000313" key="3">
    <source>
        <dbReference type="EMBL" id="ARF72097.1"/>
    </source>
</evidence>
<name>A0ABC8BP87_9ACTN</name>
<feature type="transmembrane region" description="Helical" evidence="2">
    <location>
        <begin position="35"/>
        <end position="62"/>
    </location>
</feature>
<reference evidence="3 4" key="1">
    <citation type="submission" date="2017-04" db="EMBL/GenBank/DDBJ databases">
        <title>The complete genome sequence of Streptomyces albolongus YIM 101047, the producer of novel bafilomycins and novel odoriferous sesquiterpenoids.</title>
        <authorList>
            <person name="Yin M."/>
            <person name="Jiang Y."/>
        </authorList>
    </citation>
    <scope>NUCLEOTIDE SEQUENCE [LARGE SCALE GENOMIC DNA]</scope>
    <source>
        <strain evidence="3 4">YIM 101047</strain>
    </source>
</reference>
<feature type="compositionally biased region" description="Polar residues" evidence="1">
    <location>
        <begin position="214"/>
        <end position="223"/>
    </location>
</feature>
<feature type="compositionally biased region" description="Low complexity" evidence="1">
    <location>
        <begin position="123"/>
        <end position="135"/>
    </location>
</feature>
<dbReference type="KEGG" id="kab:B7C62_07305"/>
<feature type="compositionally biased region" description="Low complexity" evidence="1">
    <location>
        <begin position="249"/>
        <end position="272"/>
    </location>
</feature>
<feature type="region of interest" description="Disordered" evidence="1">
    <location>
        <begin position="83"/>
        <end position="338"/>
    </location>
</feature>
<organism evidence="3 4">
    <name type="scientific">Kitasatospora albolonga</name>
    <dbReference type="NCBI Taxonomy" id="68173"/>
    <lineage>
        <taxon>Bacteria</taxon>
        <taxon>Bacillati</taxon>
        <taxon>Actinomycetota</taxon>
        <taxon>Actinomycetes</taxon>
        <taxon>Kitasatosporales</taxon>
        <taxon>Streptomycetaceae</taxon>
        <taxon>Kitasatospora</taxon>
    </lineage>
</organism>
<feature type="compositionally biased region" description="Pro residues" evidence="1">
    <location>
        <begin position="310"/>
        <end position="320"/>
    </location>
</feature>
<keyword evidence="2" id="KW-0812">Transmembrane</keyword>
<protein>
    <submittedName>
        <fullName evidence="3">Uncharacterized protein</fullName>
    </submittedName>
</protein>
<sequence length="338" mass="36050">MGWTVLYIAFGLVALWLLGEVLLQYKARLRWRLLAFAGFLTVVIGVLLGSRAVIVVGTLAFATGQTFVTLSFRRGFSTGWAIGGSPGESRRRKGGGERAAAKEPTLEVSDLEVSAPATTPGTGSDFDSGFDSGFDSDFDRTGAQAAASDPATSVYEPLPLPDDTGQYGVYSDSGYPADGRGTDSGPGPDQQPYEADPSDRSQPQFAAYDPYSGYDQQQAQDTYTGPYDYGNGQQSYAAYSDPYIGTTNGSASYGGYDAYGNGSGNGYDSQGGRQSYADPYAQSYGTDAYGTDTPPGGVWVPQQRDAEQYPPMPPEQPAQPTPYGNNGYDTGQNEQYRY</sequence>
<dbReference type="RefSeq" id="WP_084745450.1">
    <property type="nucleotide sequence ID" value="NZ_CP020563.1"/>
</dbReference>
<proteinExistence type="predicted"/>
<dbReference type="Proteomes" id="UP000192251">
    <property type="component" value="Chromosome"/>
</dbReference>
<dbReference type="AlphaFoldDB" id="A0ABC8BP87"/>
<feature type="transmembrane region" description="Helical" evidence="2">
    <location>
        <begin position="6"/>
        <end position="23"/>
    </location>
</feature>
<dbReference type="EMBL" id="CP020563">
    <property type="protein sequence ID" value="ARF72097.1"/>
    <property type="molecule type" value="Genomic_DNA"/>
</dbReference>
<gene>
    <name evidence="3" type="ORF">B7C62_07305</name>
</gene>
<evidence type="ECO:0000313" key="4">
    <source>
        <dbReference type="Proteomes" id="UP000192251"/>
    </source>
</evidence>